<evidence type="ECO:0000313" key="4">
    <source>
        <dbReference type="Proteomes" id="UP001595772"/>
    </source>
</evidence>
<evidence type="ECO:0000256" key="1">
    <source>
        <dbReference type="SAM" id="Phobius"/>
    </source>
</evidence>
<dbReference type="Proteomes" id="UP001595772">
    <property type="component" value="Unassembled WGS sequence"/>
</dbReference>
<keyword evidence="1" id="KW-0812">Transmembrane</keyword>
<dbReference type="Pfam" id="PF07435">
    <property type="entry name" value="YycH"/>
    <property type="match status" value="1"/>
</dbReference>
<dbReference type="RefSeq" id="WP_379496710.1">
    <property type="nucleotide sequence ID" value="NZ_JBHSAO010000007.1"/>
</dbReference>
<sequence>MKLETAKSFVLIILIGTSLILTFGMWNYQPDVGTLREESFEEVELGGTKEETRRSLIQPSEIIFKSNESFYGFSSTQNREEMYVDMQSWTFADFTTRVADERNPDNYEVEVIFPDAIPMGLFGSMMSFKDDDILFPEWSFERLYITFTDTASMGIEFVSTNGNEKATATVNNPNDYEQMWSLMTNLETDMFREYTVMDTGEKDIYIPSGEIELSKETMRFTGISPSDMRDILFPNPSVVMQSTTPQSGLTYFTDSRQMRISDNNLGMEYVNPFTENTDPPLTVDSLLERSIANINDHGGWTGDFQLTELNIYQNLVKYRLHYKGYPTFNNGYPDLSVIEQKWNSQQLEEYRRPLFLIDRSFQQSTFDLVPAENFIANLLNHPDYDRAMIEDIKLGYRLRLSIEKNAIELEPAWYINYKGNWQAPVFNETVQKGGD</sequence>
<feature type="transmembrane region" description="Helical" evidence="1">
    <location>
        <begin position="9"/>
        <end position="28"/>
    </location>
</feature>
<name>A0ABV8GZV9_9BACI</name>
<proteinExistence type="predicted"/>
<protein>
    <submittedName>
        <fullName evidence="3">YycH family regulatory protein</fullName>
    </submittedName>
</protein>
<accession>A0ABV8GZV9</accession>
<feature type="domain" description="Regulatory protein YycH" evidence="2">
    <location>
        <begin position="4"/>
        <end position="423"/>
    </location>
</feature>
<reference evidence="4" key="1">
    <citation type="journal article" date="2019" name="Int. J. Syst. Evol. Microbiol.">
        <title>The Global Catalogue of Microorganisms (GCM) 10K type strain sequencing project: providing services to taxonomists for standard genome sequencing and annotation.</title>
        <authorList>
            <consortium name="The Broad Institute Genomics Platform"/>
            <consortium name="The Broad Institute Genome Sequencing Center for Infectious Disease"/>
            <person name="Wu L."/>
            <person name="Ma J."/>
        </authorList>
    </citation>
    <scope>NUCLEOTIDE SEQUENCE [LARGE SCALE GENOMIC DNA]</scope>
    <source>
        <strain evidence="4">IBRC-M 10703</strain>
    </source>
</reference>
<comment type="caution">
    <text evidence="3">The sequence shown here is derived from an EMBL/GenBank/DDBJ whole genome shotgun (WGS) entry which is preliminary data.</text>
</comment>
<dbReference type="CDD" id="cd15787">
    <property type="entry name" value="YycH_N"/>
    <property type="match status" value="1"/>
</dbReference>
<gene>
    <name evidence="3" type="ORF">ACFOUV_10450</name>
</gene>
<keyword evidence="4" id="KW-1185">Reference proteome</keyword>
<dbReference type="EMBL" id="JBHSAO010000007">
    <property type="protein sequence ID" value="MFC4024212.1"/>
    <property type="molecule type" value="Genomic_DNA"/>
</dbReference>
<organism evidence="3 4">
    <name type="scientific">Oceanobacillus longus</name>
    <dbReference type="NCBI Taxonomy" id="930120"/>
    <lineage>
        <taxon>Bacteria</taxon>
        <taxon>Bacillati</taxon>
        <taxon>Bacillota</taxon>
        <taxon>Bacilli</taxon>
        <taxon>Bacillales</taxon>
        <taxon>Bacillaceae</taxon>
        <taxon>Oceanobacillus</taxon>
    </lineage>
</organism>
<dbReference type="InterPro" id="IPR009996">
    <property type="entry name" value="YycH"/>
</dbReference>
<evidence type="ECO:0000313" key="3">
    <source>
        <dbReference type="EMBL" id="MFC4024212.1"/>
    </source>
</evidence>
<keyword evidence="1" id="KW-1133">Transmembrane helix</keyword>
<dbReference type="Gene3D" id="3.30.310.160">
    <property type="entry name" value="YycH protein, domain 2"/>
    <property type="match status" value="1"/>
</dbReference>
<evidence type="ECO:0000259" key="2">
    <source>
        <dbReference type="Pfam" id="PF07435"/>
    </source>
</evidence>
<dbReference type="InterPro" id="IPR042274">
    <property type="entry name" value="YycH/YycI_2"/>
</dbReference>
<keyword evidence="1" id="KW-0472">Membrane</keyword>